<evidence type="ECO:0000256" key="1">
    <source>
        <dbReference type="ARBA" id="ARBA00000014"/>
    </source>
</evidence>
<feature type="domain" description="NAD-dependent epimerase/dehydratase" evidence="8">
    <location>
        <begin position="19"/>
        <end position="285"/>
    </location>
</feature>
<keyword evidence="3 6" id="KW-0520">NAD</keyword>
<evidence type="ECO:0000256" key="7">
    <source>
        <dbReference type="SAM" id="SignalP"/>
    </source>
</evidence>
<comment type="pathway">
    <text evidence="6">Carbohydrate metabolism; galactose metabolism.</text>
</comment>
<dbReference type="Proteomes" id="UP001235939">
    <property type="component" value="Chromosome 13"/>
</dbReference>
<comment type="similarity">
    <text evidence="6">Belongs to the NAD(P)-dependent epimerase/dehydratase family.</text>
</comment>
<keyword evidence="7" id="KW-0732">Signal</keyword>
<gene>
    <name evidence="9" type="ORF">LAZ67_13001997</name>
</gene>
<dbReference type="PRINTS" id="PR01713">
    <property type="entry name" value="NUCEPIMERASE"/>
</dbReference>
<evidence type="ECO:0000256" key="6">
    <source>
        <dbReference type="RuleBase" id="RU366046"/>
    </source>
</evidence>
<dbReference type="EC" id="5.1.3.2" evidence="6"/>
<dbReference type="Gene3D" id="3.90.25.10">
    <property type="entry name" value="UDP-galactose 4-epimerase, domain 1"/>
    <property type="match status" value="1"/>
</dbReference>
<comment type="catalytic activity">
    <reaction evidence="6">
        <text>UDP-alpha-D-glucose = UDP-alpha-D-galactose</text>
        <dbReference type="Rhea" id="RHEA:22168"/>
        <dbReference type="ChEBI" id="CHEBI:58885"/>
        <dbReference type="ChEBI" id="CHEBI:66914"/>
        <dbReference type="EC" id="5.1.3.2"/>
    </reaction>
</comment>
<evidence type="ECO:0000313" key="9">
    <source>
        <dbReference type="EMBL" id="UYV75974.1"/>
    </source>
</evidence>
<sequence>MFWIVFVTQMASQSAGSTVFVTGGAGFIGSHTIVELLHAGFQVIAIDNFVNAVHGLDGQAPSLKRAEQITGKTLIFYQVDLLDKDGLSEIFKQHKIDFVIHFAAMKAVGESMQKPLFYYKSNVVSTINLLEVMKENGVYNMVFSSSCVVYGNPQYLPIDESHPIGHVPNVYGRTKFAIEQMLEDICRAEKQWNIVSLRYFNPVGAHSSGHIGEDPTRCFTNLMPYIGEVAVGRKPELVIYGGDYDTVDGTGVRDYIHVMDLATGHVAALQKLQKGPTHYKVYNLGTGRGYSVLQLVQAFERASGRKVPYKITERRLGDIPAIWGDCGLAERELGWTASYDLDAMCADFWRWQQLNPQGYRIQDLNGTTADK</sequence>
<feature type="chain" id="PRO_5046958711" description="UDP-glucose 4-epimerase" evidence="7">
    <location>
        <begin position="17"/>
        <end position="371"/>
    </location>
</feature>
<evidence type="ECO:0000259" key="8">
    <source>
        <dbReference type="Pfam" id="PF01370"/>
    </source>
</evidence>
<comment type="subunit">
    <text evidence="6">Homodimer.</text>
</comment>
<evidence type="ECO:0000256" key="5">
    <source>
        <dbReference type="ARBA" id="ARBA00023235"/>
    </source>
</evidence>
<reference evidence="9 10" key="1">
    <citation type="submission" date="2022-01" db="EMBL/GenBank/DDBJ databases">
        <title>A chromosomal length assembly of Cordylochernes scorpioides.</title>
        <authorList>
            <person name="Zeh D."/>
            <person name="Zeh J."/>
        </authorList>
    </citation>
    <scope>NUCLEOTIDE SEQUENCE [LARGE SCALE GENOMIC DNA]</scope>
    <source>
        <strain evidence="9">IN4F17</strain>
        <tissue evidence="9">Whole Body</tissue>
    </source>
</reference>
<accession>A0ABY6L4A6</accession>
<dbReference type="InterPro" id="IPR005886">
    <property type="entry name" value="UDP_G4E"/>
</dbReference>
<dbReference type="PANTHER" id="PTHR43725:SF31">
    <property type="entry name" value="UDP-GLUCOSE 4-EPIMERASE"/>
    <property type="match status" value="1"/>
</dbReference>
<dbReference type="PANTHER" id="PTHR43725">
    <property type="entry name" value="UDP-GLUCOSE 4-EPIMERASE"/>
    <property type="match status" value="1"/>
</dbReference>
<name>A0ABY6L4A6_9ARAC</name>
<evidence type="ECO:0000256" key="2">
    <source>
        <dbReference type="ARBA" id="ARBA00001911"/>
    </source>
</evidence>
<dbReference type="SUPFAM" id="SSF51735">
    <property type="entry name" value="NAD(P)-binding Rossmann-fold domains"/>
    <property type="match status" value="1"/>
</dbReference>
<dbReference type="NCBIfam" id="NF007956">
    <property type="entry name" value="PRK10675.1"/>
    <property type="match status" value="1"/>
</dbReference>
<proteinExistence type="inferred from homology"/>
<evidence type="ECO:0000313" key="10">
    <source>
        <dbReference type="Proteomes" id="UP001235939"/>
    </source>
</evidence>
<dbReference type="CDD" id="cd05247">
    <property type="entry name" value="UDP_G4E_1_SDR_e"/>
    <property type="match status" value="1"/>
</dbReference>
<dbReference type="NCBIfam" id="TIGR01179">
    <property type="entry name" value="galE"/>
    <property type="match status" value="1"/>
</dbReference>
<comment type="cofactor">
    <cofactor evidence="2 6">
        <name>NAD(+)</name>
        <dbReference type="ChEBI" id="CHEBI:57540"/>
    </cofactor>
</comment>
<dbReference type="Gene3D" id="3.40.50.720">
    <property type="entry name" value="NAD(P)-binding Rossmann-like Domain"/>
    <property type="match status" value="1"/>
</dbReference>
<dbReference type="InterPro" id="IPR036291">
    <property type="entry name" value="NAD(P)-bd_dom_sf"/>
</dbReference>
<evidence type="ECO:0000256" key="3">
    <source>
        <dbReference type="ARBA" id="ARBA00023027"/>
    </source>
</evidence>
<protein>
    <recommendedName>
        <fullName evidence="6">UDP-glucose 4-epimerase</fullName>
        <ecNumber evidence="6">5.1.3.2</ecNumber>
    </recommendedName>
</protein>
<dbReference type="EMBL" id="CP092875">
    <property type="protein sequence ID" value="UYV75974.1"/>
    <property type="molecule type" value="Genomic_DNA"/>
</dbReference>
<comment type="catalytic activity">
    <reaction evidence="1">
        <text>UDP-N-acetyl-alpha-D-glucosamine = UDP-N-acetyl-alpha-D-galactosamine</text>
        <dbReference type="Rhea" id="RHEA:20517"/>
        <dbReference type="ChEBI" id="CHEBI:57705"/>
        <dbReference type="ChEBI" id="CHEBI:67138"/>
        <dbReference type="EC" id="5.1.3.7"/>
    </reaction>
</comment>
<keyword evidence="10" id="KW-1185">Reference proteome</keyword>
<organism evidence="9 10">
    <name type="scientific">Cordylochernes scorpioides</name>
    <dbReference type="NCBI Taxonomy" id="51811"/>
    <lineage>
        <taxon>Eukaryota</taxon>
        <taxon>Metazoa</taxon>
        <taxon>Ecdysozoa</taxon>
        <taxon>Arthropoda</taxon>
        <taxon>Chelicerata</taxon>
        <taxon>Arachnida</taxon>
        <taxon>Pseudoscorpiones</taxon>
        <taxon>Cheliferoidea</taxon>
        <taxon>Chernetidae</taxon>
        <taxon>Cordylochernes</taxon>
    </lineage>
</organism>
<evidence type="ECO:0000256" key="4">
    <source>
        <dbReference type="ARBA" id="ARBA00023144"/>
    </source>
</evidence>
<keyword evidence="5 6" id="KW-0413">Isomerase</keyword>
<keyword evidence="4" id="KW-0299">Galactose metabolism</keyword>
<keyword evidence="6" id="KW-0119">Carbohydrate metabolism</keyword>
<dbReference type="InterPro" id="IPR001509">
    <property type="entry name" value="Epimerase_deHydtase"/>
</dbReference>
<dbReference type="Pfam" id="PF01370">
    <property type="entry name" value="Epimerase"/>
    <property type="match status" value="1"/>
</dbReference>
<feature type="signal peptide" evidence="7">
    <location>
        <begin position="1"/>
        <end position="16"/>
    </location>
</feature>